<keyword evidence="1" id="KW-0805">Transcription regulation</keyword>
<evidence type="ECO:0000256" key="1">
    <source>
        <dbReference type="ARBA" id="ARBA00023015"/>
    </source>
</evidence>
<dbReference type="CDD" id="cd00093">
    <property type="entry name" value="HTH_XRE"/>
    <property type="match status" value="1"/>
</dbReference>
<dbReference type="NCBIfam" id="NF041265">
    <property type="entry name" value="NadS"/>
    <property type="match status" value="1"/>
</dbReference>
<evidence type="ECO:0000256" key="3">
    <source>
        <dbReference type="ARBA" id="ARBA00023163"/>
    </source>
</evidence>
<dbReference type="Gene3D" id="1.10.260.40">
    <property type="entry name" value="lambda repressor-like DNA-binding domains"/>
    <property type="match status" value="1"/>
</dbReference>
<dbReference type="EMBL" id="DAAFUE010000023">
    <property type="protein sequence ID" value="HAB1572851.1"/>
    <property type="molecule type" value="Genomic_DNA"/>
</dbReference>
<keyword evidence="3" id="KW-0804">Transcription</keyword>
<keyword evidence="2" id="KW-0238">DNA-binding</keyword>
<evidence type="ECO:0000313" key="5">
    <source>
        <dbReference type="EMBL" id="HAB1572851.1"/>
    </source>
</evidence>
<dbReference type="SMART" id="SM00530">
    <property type="entry name" value="HTH_XRE"/>
    <property type="match status" value="1"/>
</dbReference>
<dbReference type="GO" id="GO:0003677">
    <property type="term" value="F:DNA binding"/>
    <property type="evidence" value="ECO:0007669"/>
    <property type="project" value="UniProtKB-KW"/>
</dbReference>
<dbReference type="InterPro" id="IPR001387">
    <property type="entry name" value="Cro/C1-type_HTH"/>
</dbReference>
<dbReference type="InterPro" id="IPR052359">
    <property type="entry name" value="HTH-type_reg/antitoxin"/>
</dbReference>
<sequence length="96" mass="10863">MKKELFDDLIASAKEAVEIHKGLKEPARITRFELPDVKQIRKNTGLKQNDFAQLVGVSPALVQAWEQHKRTPSGSSLKLLRMMQIKPDLIDTLKLA</sequence>
<dbReference type="AlphaFoldDB" id="A0A6X7SKQ0"/>
<dbReference type="Pfam" id="PF01381">
    <property type="entry name" value="HTH_3"/>
    <property type="match status" value="1"/>
</dbReference>
<name>A0A6X7SKQ0_SALET</name>
<feature type="domain" description="HTH cro/C1-type" evidence="4">
    <location>
        <begin position="37"/>
        <end position="90"/>
    </location>
</feature>
<accession>A0A6X7SKQ0</accession>
<dbReference type="PANTHER" id="PTHR36511:SF3">
    <property type="entry name" value="ANTITOXIN HIGA-2"/>
    <property type="match status" value="1"/>
</dbReference>
<reference evidence="5" key="2">
    <citation type="submission" date="2019-10" db="EMBL/GenBank/DDBJ databases">
        <authorList>
            <consortium name="NCBI Pathogen Detection Project"/>
        </authorList>
    </citation>
    <scope>NUCLEOTIDE SEQUENCE</scope>
    <source>
        <strain evidence="5">Salmonella enterica</strain>
    </source>
</reference>
<evidence type="ECO:0000256" key="2">
    <source>
        <dbReference type="ARBA" id="ARBA00023125"/>
    </source>
</evidence>
<evidence type="ECO:0000259" key="4">
    <source>
        <dbReference type="PROSITE" id="PS50943"/>
    </source>
</evidence>
<reference evidence="5" key="1">
    <citation type="journal article" date="2018" name="Genome Biol.">
        <title>SKESA: strategic k-mer extension for scrupulous assemblies.</title>
        <authorList>
            <person name="Souvorov A."/>
            <person name="Agarwala R."/>
            <person name="Lipman D.J."/>
        </authorList>
    </citation>
    <scope>NUCLEOTIDE SEQUENCE</scope>
    <source>
        <strain evidence="5">Salmonella enterica</strain>
    </source>
</reference>
<dbReference type="PANTHER" id="PTHR36511">
    <property type="entry name" value="MERR FAMILY BACTERIAL REGULATORY PROTEIN"/>
    <property type="match status" value="1"/>
</dbReference>
<dbReference type="InterPro" id="IPR047761">
    <property type="entry name" value="NadS-like"/>
</dbReference>
<gene>
    <name evidence="5" type="ORF">GBX08_23115</name>
</gene>
<dbReference type="SUPFAM" id="SSF47413">
    <property type="entry name" value="lambda repressor-like DNA-binding domains"/>
    <property type="match status" value="1"/>
</dbReference>
<dbReference type="PROSITE" id="PS50943">
    <property type="entry name" value="HTH_CROC1"/>
    <property type="match status" value="1"/>
</dbReference>
<proteinExistence type="predicted"/>
<protein>
    <submittedName>
        <fullName evidence="5">Helix-turn-helix domain-containing protein</fullName>
    </submittedName>
</protein>
<comment type="caution">
    <text evidence="5">The sequence shown here is derived from an EMBL/GenBank/DDBJ whole genome shotgun (WGS) entry which is preliminary data.</text>
</comment>
<organism evidence="5">
    <name type="scientific">Salmonella enterica subsp. enterica serovar Agona</name>
    <dbReference type="NCBI Taxonomy" id="58095"/>
    <lineage>
        <taxon>Bacteria</taxon>
        <taxon>Pseudomonadati</taxon>
        <taxon>Pseudomonadota</taxon>
        <taxon>Gammaproteobacteria</taxon>
        <taxon>Enterobacterales</taxon>
        <taxon>Enterobacteriaceae</taxon>
        <taxon>Salmonella</taxon>
    </lineage>
</organism>
<dbReference type="InterPro" id="IPR010982">
    <property type="entry name" value="Lambda_DNA-bd_dom_sf"/>
</dbReference>